<protein>
    <submittedName>
        <fullName evidence="1">Uncharacterized protein</fullName>
    </submittedName>
</protein>
<dbReference type="AlphaFoldDB" id="E7CA07"/>
<sequence length="89" mass="10678">MSNSKNKNDEIEIISKELKNQNYKLLKLRKYIEKNFDYVGKDFSKRVREIYYDKKNKKSIYGTTTPEERQELAEEGIDLLSIPWVNKDN</sequence>
<name>E7CA07_9PROT</name>
<proteinExistence type="predicted"/>
<reference evidence="1" key="1">
    <citation type="submission" date="2010-01" db="EMBL/GenBank/DDBJ databases">
        <title>Genome fragments of uncultured bacteria from the North Pacific Subtropical Gyre.</title>
        <authorList>
            <person name="Pham V.D."/>
            <person name="DeLong E.F."/>
        </authorList>
    </citation>
    <scope>NUCLEOTIDE SEQUENCE</scope>
</reference>
<dbReference type="Pfam" id="PF06676">
    <property type="entry name" value="DUF1178"/>
    <property type="match status" value="1"/>
</dbReference>
<dbReference type="EMBL" id="GU574703">
    <property type="protein sequence ID" value="ADH42991.1"/>
    <property type="molecule type" value="Genomic_DNA"/>
</dbReference>
<evidence type="ECO:0000313" key="1">
    <source>
        <dbReference type="EMBL" id="ADH42991.1"/>
    </source>
</evidence>
<organism evidence="1">
    <name type="scientific">uncultured SAR11 cluster alpha proteobacterium H17925_38M03</name>
    <dbReference type="NCBI Taxonomy" id="715037"/>
    <lineage>
        <taxon>Bacteria</taxon>
        <taxon>Pseudomonadati</taxon>
        <taxon>Pseudomonadota</taxon>
        <taxon>Alphaproteobacteria</taxon>
        <taxon>Candidatus Pelagibacterales</taxon>
        <taxon>environmental samples</taxon>
    </lineage>
</organism>
<dbReference type="InterPro" id="IPR009562">
    <property type="entry name" value="DUF1178"/>
</dbReference>
<accession>E7CA07</accession>